<feature type="domain" description="WSC" evidence="4">
    <location>
        <begin position="1778"/>
        <end position="1873"/>
    </location>
</feature>
<dbReference type="EMBL" id="KQ947410">
    <property type="protein sequence ID" value="KUJ19894.1"/>
    <property type="molecule type" value="Genomic_DNA"/>
</dbReference>
<dbReference type="InParanoid" id="A0A194XIE0"/>
<keyword evidence="6" id="KW-1185">Reference proteome</keyword>
<feature type="domain" description="WSC" evidence="4">
    <location>
        <begin position="1212"/>
        <end position="1304"/>
    </location>
</feature>
<dbReference type="RefSeq" id="XP_018074249.1">
    <property type="nucleotide sequence ID" value="XM_018214557.1"/>
</dbReference>
<organism evidence="5 6">
    <name type="scientific">Mollisia scopiformis</name>
    <name type="common">Conifer needle endophyte fungus</name>
    <name type="synonym">Phialocephala scopiformis</name>
    <dbReference type="NCBI Taxonomy" id="149040"/>
    <lineage>
        <taxon>Eukaryota</taxon>
        <taxon>Fungi</taxon>
        <taxon>Dikarya</taxon>
        <taxon>Ascomycota</taxon>
        <taxon>Pezizomycotina</taxon>
        <taxon>Leotiomycetes</taxon>
        <taxon>Helotiales</taxon>
        <taxon>Mollisiaceae</taxon>
        <taxon>Mollisia</taxon>
    </lineage>
</organism>
<name>A0A194XIE0_MOLSC</name>
<feature type="domain" description="WSC" evidence="4">
    <location>
        <begin position="1364"/>
        <end position="1455"/>
    </location>
</feature>
<feature type="domain" description="WSC" evidence="4">
    <location>
        <begin position="960"/>
        <end position="1055"/>
    </location>
</feature>
<evidence type="ECO:0000256" key="1">
    <source>
        <dbReference type="ARBA" id="ARBA00022737"/>
    </source>
</evidence>
<dbReference type="InterPro" id="IPR051589">
    <property type="entry name" value="Sialate-O-sulfotransferase"/>
</dbReference>
<dbReference type="InterPro" id="IPR002889">
    <property type="entry name" value="WSC_carb-bd"/>
</dbReference>
<gene>
    <name evidence="5" type="ORF">LY89DRAFT_682730</name>
</gene>
<keyword evidence="1" id="KW-0677">Repeat</keyword>
<feature type="region of interest" description="Disordered" evidence="2">
    <location>
        <begin position="1512"/>
        <end position="1542"/>
    </location>
</feature>
<dbReference type="PANTHER" id="PTHR45964:SF5">
    <property type="entry name" value="WSCD FAMILY MEMBER CG9164"/>
    <property type="match status" value="1"/>
</dbReference>
<evidence type="ECO:0000313" key="6">
    <source>
        <dbReference type="Proteomes" id="UP000070700"/>
    </source>
</evidence>
<dbReference type="KEGG" id="psco:LY89DRAFT_682730"/>
<feature type="chain" id="PRO_5008268332" evidence="3">
    <location>
        <begin position="22"/>
        <end position="1874"/>
    </location>
</feature>
<feature type="signal peptide" evidence="3">
    <location>
        <begin position="1"/>
        <end position="21"/>
    </location>
</feature>
<accession>A0A194XIE0</accession>
<feature type="domain" description="WSC" evidence="4">
    <location>
        <begin position="1082"/>
        <end position="1173"/>
    </location>
</feature>
<dbReference type="GeneID" id="28824283"/>
<proteinExistence type="predicted"/>
<keyword evidence="3" id="KW-0732">Signal</keyword>
<dbReference type="Pfam" id="PF01822">
    <property type="entry name" value="WSC"/>
    <property type="match status" value="6"/>
</dbReference>
<feature type="domain" description="WSC" evidence="4">
    <location>
        <begin position="1672"/>
        <end position="1765"/>
    </location>
</feature>
<dbReference type="OrthoDB" id="5985073at2759"/>
<protein>
    <submittedName>
        <fullName evidence="5">WSC-domain-containing protein</fullName>
    </submittedName>
</protein>
<dbReference type="PROSITE" id="PS51212">
    <property type="entry name" value="WSC"/>
    <property type="match status" value="6"/>
</dbReference>
<sequence length="1874" mass="192014">MRLSRVLAVLQACQFVQHVRAVAATDTLMDGDSAQSGYLPNHNMDPAVVAGGSFGQIWAYTTPTGASEQFYAKPLVFTPSSTGRQVVLSFSEQNRIYSLDAANGTLVATRDLGLEGEVPFQVSDLGQCNDISGTIGVTGTPVIDPTTDTIYFWAKSYLGTATGYQNGAYRFHAIDAVTLKERPGFPTNIQGTPADNDNTRWFTGGTVLQRPSLNLVNGVVFAGFGGHCDQYNFTGWLVGMSASSGKLLTSYVTSGGAGAPKQDGTFNGGGGGSGIWMAGAGIASDQANRLFFVTGNAYKTEVNQNQPASGRLHLDTLSETVVNMAVNASTGVVTQQDYFEPYTYLAMDAGDRDLGSGGVILPDPGTFSGGGVSRLAITVGKNGVCYVMNADNLGGYKLGSGGTDAIVQTISMPGGGSVFNNAGAYPLEGGWLYITPVGYPTLVYSLGHTSSGLPAFTLVSQTPDTSAARVGTGPATITTLNGQAGTGILWVIDPDAGLRAYNAVPVNGVMTKINLPSSPSVSKYQRPAFGNGRYYISTSNGKILAYGSPVNTPLTCTSPVDFGSVPIGNTKTLNVTCTANIGITSFNGIVLGKSVFLASNSSLPKGALAKGASFNLPVVFDLTNHQLNAGSTSSPQVSPGVQTTSISLLTTNAVAGFATQQPITLTGMSISSAPFLAINPLMVDFDGVVVGSAAAVTGSDSTFIISNIGLSNMTILGLAYTTSSIASANASFYNLTETTNANGTTVTTFDANGYFTSEDMPQVGTVIPGGGSITVDANFNSNVTGTYYSLLEVYSDGGNAYTIFTGSAATVPVALLEYSNGEGGWTTIPHCTTPSAGCTYEIDFSPSPGLTSQTIQLRMSNNGGSALTVTKSKPLEGAVLGATNPDTDFYEGSSVVPGSYELASVVFAPGASVLNAGSLFYSGAWTLNTDDLTFGVHTLNFTGTVVSTQTGPMLSAGNARYKYLGCFQDYINNVRLEPKEYVSAANNTNGLCQTEALAAGMIFAGTEYMQECWVGNIIPSASLQVEDNLCGYACAGDPTQVCGGLGGLISIYYDSTRYFPSNGTIVGASGLAPSIPKTLAGGWQYAGCYSDSATARVLVGKTSAGSTISLDTCATFCSAYSFFGVEYADECYCSNTLATSSVLHADTDCSMNCAANQSEFCGAGSRLSLYYKNGTTIAAPSSTTSTNIALTGTATGSSTTNSPVASSIPNSSFMTLGCYTDNTVTSRALVGAATASASMTLEFCAAYCANYKYFGVEYGDECYCGNALATTTSPATDGRCSMSCASNSAEICGGSYGMNIYLVSTSNSTSSLTSTQSSASVSVSTSLGLTSTSLSSSVATSSRATTSSSVSASPTPSIPATIGQFTYLHCHSDNVTTRTLQGKYIATADMTLENCASNCTGYAYFGVEYARECYCSNVLTYGSYIATDGRCSMKCAGNSLEYCGGSNGLTLYQNITVLGSSSSLSSSMPSSTSSLSSSVLSSVSTLSSSSSSSVLSSVTSSGLSSSTSLVSTSNSISNQQSSTSTPLSSTSMSLSSSVSSSTPVPSSISSSLLSSSSSTLLLSTSSSVLSSVTTTSSSSSLSSLTSSTQVSSTQTSTSLLSSSSSLLSSSSQLSSVSTTSTSVLLSTSSVSTSSSSSFMTVTTSSMLSSSTSQVQSSSSISSSNVPTVTPNPWISMGCANDSTASRALSGSSMTNTTGMTIEMCQAYCTSKNFPMAGVEYASQCYCGTTLGPNSATGFTGCSMACAGNKSEICGGSSRLSVYNNTAFVPPVIPKTVGSYQYTGCYTELSTGRAMGSLGLTNTTGMTVEMCIGVCGAKGTPLAALEYGSQCFCGSSISLSSSVVDDSQCTSMLCPGNSKEWCSAGSRLQMYSTGS</sequence>
<evidence type="ECO:0000259" key="4">
    <source>
        <dbReference type="PROSITE" id="PS51212"/>
    </source>
</evidence>
<evidence type="ECO:0000313" key="5">
    <source>
        <dbReference type="EMBL" id="KUJ19894.1"/>
    </source>
</evidence>
<dbReference type="PANTHER" id="PTHR45964">
    <property type="entry name" value="WSCD FAMILY MEMBER CG9164"/>
    <property type="match status" value="1"/>
</dbReference>
<evidence type="ECO:0000256" key="3">
    <source>
        <dbReference type="SAM" id="SignalP"/>
    </source>
</evidence>
<dbReference type="Proteomes" id="UP000070700">
    <property type="component" value="Unassembled WGS sequence"/>
</dbReference>
<reference evidence="5 6" key="1">
    <citation type="submission" date="2015-10" db="EMBL/GenBank/DDBJ databases">
        <title>Full genome of DAOMC 229536 Phialocephala scopiformis, a fungal endophyte of spruce producing the potent anti-insectan compound rugulosin.</title>
        <authorList>
            <consortium name="DOE Joint Genome Institute"/>
            <person name="Walker A.K."/>
            <person name="Frasz S.L."/>
            <person name="Seifert K.A."/>
            <person name="Miller J.D."/>
            <person name="Mondo S.J."/>
            <person name="Labutti K."/>
            <person name="Lipzen A."/>
            <person name="Dockter R."/>
            <person name="Kennedy M."/>
            <person name="Grigoriev I.V."/>
            <person name="Spatafora J.W."/>
        </authorList>
    </citation>
    <scope>NUCLEOTIDE SEQUENCE [LARGE SCALE GENOMIC DNA]</scope>
    <source>
        <strain evidence="5 6">CBS 120377</strain>
    </source>
</reference>
<evidence type="ECO:0000256" key="2">
    <source>
        <dbReference type="SAM" id="MobiDB-lite"/>
    </source>
</evidence>
<dbReference type="SMART" id="SM00321">
    <property type="entry name" value="WSC"/>
    <property type="match status" value="6"/>
</dbReference>